<dbReference type="Gene3D" id="2.130.10.10">
    <property type="entry name" value="YVTN repeat-like/Quinoprotein amine dehydrogenase"/>
    <property type="match status" value="3"/>
</dbReference>
<protein>
    <submittedName>
        <fullName evidence="6">Vegetative incompatibility protein HET-E-1</fullName>
    </submittedName>
</protein>
<evidence type="ECO:0000313" key="5">
    <source>
        <dbReference type="EMBL" id="CAL1129108.1"/>
    </source>
</evidence>
<keyword evidence="7" id="KW-1185">Reference proteome</keyword>
<reference evidence="5" key="2">
    <citation type="submission" date="2024-04" db="EMBL/GenBank/DDBJ databases">
        <authorList>
            <person name="Chen Y."/>
            <person name="Shah S."/>
            <person name="Dougan E. K."/>
            <person name="Thang M."/>
            <person name="Chan C."/>
        </authorList>
    </citation>
    <scope>NUCLEOTIDE SEQUENCE [LARGE SCALE GENOMIC DNA]</scope>
</reference>
<evidence type="ECO:0000313" key="7">
    <source>
        <dbReference type="Proteomes" id="UP001152797"/>
    </source>
</evidence>
<dbReference type="OrthoDB" id="408728at2759"/>
<dbReference type="EMBL" id="CAMXCT010000221">
    <property type="protein sequence ID" value="CAI3975733.1"/>
    <property type="molecule type" value="Genomic_DNA"/>
</dbReference>
<evidence type="ECO:0000256" key="3">
    <source>
        <dbReference type="PROSITE-ProRule" id="PRU00221"/>
    </source>
</evidence>
<name>A0A9P1BLV5_9DINO</name>
<dbReference type="AlphaFoldDB" id="A0A9P1BLV5"/>
<accession>A0A9P1BLV5</accession>
<dbReference type="SUPFAM" id="SSF50978">
    <property type="entry name" value="WD40 repeat-like"/>
    <property type="match status" value="1"/>
</dbReference>
<feature type="repeat" description="WD" evidence="3">
    <location>
        <begin position="515"/>
        <end position="546"/>
    </location>
</feature>
<keyword evidence="1 3" id="KW-0853">WD repeat</keyword>
<dbReference type="InterPro" id="IPR036322">
    <property type="entry name" value="WD40_repeat_dom_sf"/>
</dbReference>
<evidence type="ECO:0000256" key="2">
    <source>
        <dbReference type="ARBA" id="ARBA00022737"/>
    </source>
</evidence>
<dbReference type="EMBL" id="CAMXCT030000221">
    <property type="protein sequence ID" value="CAL4763045.1"/>
    <property type="molecule type" value="Genomic_DNA"/>
</dbReference>
<dbReference type="PANTHER" id="PTHR19879:SF9">
    <property type="entry name" value="TRANSCRIPTION INITIATION FACTOR TFIID SUBUNIT 5"/>
    <property type="match status" value="1"/>
</dbReference>
<evidence type="ECO:0000313" key="6">
    <source>
        <dbReference type="EMBL" id="CAL4763045.1"/>
    </source>
</evidence>
<sequence length="564" mass="62099">MAYHGMRTGSLSGELPPLEIPGDPLGAEVLAKANATLRNRDCFPRQLSMHAWLLALVQLASAEVLCWRDSVPQRSRSAWSEARCLLQRNAEVPQCGWRVASRSPAQWQVSATLEHKDGICDLTWAPSGRLTAATADGTVSLWEAAESNFSLENHPPWTLRALLGATSHAPVRDVVWSPDGELLLAASVSGSRVWRLAGNASRIHVEAAEADNQSEIVETESFDVPNSTNETWRRRSLEPPAVQGLLLEPWAVHSMLQQPDTALAVEWSSNESALGRVLAGMREFTACSVAEGGFVPCAEYGHERRMGATYLGLKHSAAIWHSSEAMPNRWALEATFEGTSHLVVSARWSPDGKRVLTGGSDGFVRVWELQDLDFHGSGRKRWNILTEQHVQNEAVRAIAWSPDGEEVLTSSQHGANIWRPFNGSWELQGSLTATNGQKLMPNLTNTALHSPENSPRLDTLDPDANMHWISRWSPIWVAAWSPDGHRILTGSKDGSARIWLRDPSLMEAWTLEATLHGHRHEVWAVAWSPDGLELVTGDQVGKVRLWRAGDKAAEALLVQTTAPQ</sequence>
<reference evidence="4" key="1">
    <citation type="submission" date="2022-10" db="EMBL/GenBank/DDBJ databases">
        <authorList>
            <person name="Chen Y."/>
            <person name="Dougan E. K."/>
            <person name="Chan C."/>
            <person name="Rhodes N."/>
            <person name="Thang M."/>
        </authorList>
    </citation>
    <scope>NUCLEOTIDE SEQUENCE</scope>
</reference>
<gene>
    <name evidence="4" type="ORF">C1SCF055_LOCUS4016</name>
</gene>
<dbReference type="EMBL" id="CAMXCT020000221">
    <property type="protein sequence ID" value="CAL1129108.1"/>
    <property type="molecule type" value="Genomic_DNA"/>
</dbReference>
<evidence type="ECO:0000256" key="1">
    <source>
        <dbReference type="ARBA" id="ARBA00022574"/>
    </source>
</evidence>
<dbReference type="PANTHER" id="PTHR19879">
    <property type="entry name" value="TRANSCRIPTION INITIATION FACTOR TFIID"/>
    <property type="match status" value="1"/>
</dbReference>
<dbReference type="Pfam" id="PF00400">
    <property type="entry name" value="WD40"/>
    <property type="match status" value="6"/>
</dbReference>
<dbReference type="Proteomes" id="UP001152797">
    <property type="component" value="Unassembled WGS sequence"/>
</dbReference>
<evidence type="ECO:0000313" key="4">
    <source>
        <dbReference type="EMBL" id="CAI3975733.1"/>
    </source>
</evidence>
<dbReference type="PROSITE" id="PS50082">
    <property type="entry name" value="WD_REPEATS_2"/>
    <property type="match status" value="4"/>
</dbReference>
<dbReference type="SMART" id="SM00320">
    <property type="entry name" value="WD40"/>
    <property type="match status" value="6"/>
</dbReference>
<keyword evidence="2" id="KW-0677">Repeat</keyword>
<proteinExistence type="predicted"/>
<comment type="caution">
    <text evidence="4">The sequence shown here is derived from an EMBL/GenBank/DDBJ whole genome shotgun (WGS) entry which is preliminary data.</text>
</comment>
<feature type="repeat" description="WD" evidence="3">
    <location>
        <begin position="336"/>
        <end position="370"/>
    </location>
</feature>
<feature type="repeat" description="WD" evidence="3">
    <location>
        <begin position="479"/>
        <end position="499"/>
    </location>
</feature>
<dbReference type="PROSITE" id="PS50294">
    <property type="entry name" value="WD_REPEATS_REGION"/>
    <property type="match status" value="2"/>
</dbReference>
<dbReference type="InterPro" id="IPR019775">
    <property type="entry name" value="WD40_repeat_CS"/>
</dbReference>
<dbReference type="PROSITE" id="PS00678">
    <property type="entry name" value="WD_REPEATS_1"/>
    <property type="match status" value="1"/>
</dbReference>
<dbReference type="InterPro" id="IPR015943">
    <property type="entry name" value="WD40/YVTN_repeat-like_dom_sf"/>
</dbReference>
<organism evidence="4">
    <name type="scientific">Cladocopium goreaui</name>
    <dbReference type="NCBI Taxonomy" id="2562237"/>
    <lineage>
        <taxon>Eukaryota</taxon>
        <taxon>Sar</taxon>
        <taxon>Alveolata</taxon>
        <taxon>Dinophyceae</taxon>
        <taxon>Suessiales</taxon>
        <taxon>Symbiodiniaceae</taxon>
        <taxon>Cladocopium</taxon>
    </lineage>
</organism>
<dbReference type="InterPro" id="IPR001680">
    <property type="entry name" value="WD40_rpt"/>
</dbReference>
<feature type="repeat" description="WD" evidence="3">
    <location>
        <begin position="112"/>
        <end position="152"/>
    </location>
</feature>